<keyword evidence="2" id="KW-0812">Transmembrane</keyword>
<feature type="transmembrane region" description="Helical" evidence="2">
    <location>
        <begin position="91"/>
        <end position="111"/>
    </location>
</feature>
<protein>
    <submittedName>
        <fullName evidence="3">Uncharacterized protein</fullName>
    </submittedName>
</protein>
<evidence type="ECO:0000256" key="2">
    <source>
        <dbReference type="SAM" id="Phobius"/>
    </source>
</evidence>
<evidence type="ECO:0000313" key="4">
    <source>
        <dbReference type="Proteomes" id="UP000594263"/>
    </source>
</evidence>
<dbReference type="Gramene" id="Kaladp0040s0103.1.v1.1">
    <property type="protein sequence ID" value="Kaladp0040s0103.1.v1.1.CDS.1"/>
    <property type="gene ID" value="Kaladp0040s0103.v1.1"/>
</dbReference>
<reference evidence="3" key="1">
    <citation type="submission" date="2021-01" db="UniProtKB">
        <authorList>
            <consortium name="EnsemblPlants"/>
        </authorList>
    </citation>
    <scope>IDENTIFICATION</scope>
</reference>
<evidence type="ECO:0000313" key="3">
    <source>
        <dbReference type="EnsemblPlants" id="Kaladp0040s0103.1.v1.1.CDS.1"/>
    </source>
</evidence>
<organism evidence="3 4">
    <name type="scientific">Kalanchoe fedtschenkoi</name>
    <name type="common">Lavender scallops</name>
    <name type="synonym">South American air plant</name>
    <dbReference type="NCBI Taxonomy" id="63787"/>
    <lineage>
        <taxon>Eukaryota</taxon>
        <taxon>Viridiplantae</taxon>
        <taxon>Streptophyta</taxon>
        <taxon>Embryophyta</taxon>
        <taxon>Tracheophyta</taxon>
        <taxon>Spermatophyta</taxon>
        <taxon>Magnoliopsida</taxon>
        <taxon>eudicotyledons</taxon>
        <taxon>Gunneridae</taxon>
        <taxon>Pentapetalae</taxon>
        <taxon>Saxifragales</taxon>
        <taxon>Crassulaceae</taxon>
        <taxon>Kalanchoe</taxon>
    </lineage>
</organism>
<proteinExistence type="predicted"/>
<name>A0A7N0ZV99_KALFE</name>
<dbReference type="Proteomes" id="UP000594263">
    <property type="component" value="Unplaced"/>
</dbReference>
<keyword evidence="4" id="KW-1185">Reference proteome</keyword>
<accession>A0A7N0ZV99</accession>
<evidence type="ECO:0000256" key="1">
    <source>
        <dbReference type="SAM" id="MobiDB-lite"/>
    </source>
</evidence>
<feature type="region of interest" description="Disordered" evidence="1">
    <location>
        <begin position="55"/>
        <end position="82"/>
    </location>
</feature>
<dbReference type="AlphaFoldDB" id="A0A7N0ZV99"/>
<sequence>MAGGGEFSDHNHLLAASEGDLEASHSPRSARHSSGKGGIKDLLIHLDRGISGRRLSFKRDRGGRDGDRDHHHHEDYGASGDVLGDSAPPEWALLLIGCFLGLATGLCVAAFNRGVSLLSALAIIFHLMIAFLMCVFC</sequence>
<dbReference type="EnsemblPlants" id="Kaladp0040s0103.1.v1.1">
    <property type="protein sequence ID" value="Kaladp0040s0103.1.v1.1.CDS.1"/>
    <property type="gene ID" value="Kaladp0040s0103.v1.1"/>
</dbReference>
<feature type="transmembrane region" description="Helical" evidence="2">
    <location>
        <begin position="117"/>
        <end position="136"/>
    </location>
</feature>
<keyword evidence="2" id="KW-1133">Transmembrane helix</keyword>
<keyword evidence="2" id="KW-0472">Membrane</keyword>
<feature type="compositionally biased region" description="Basic and acidic residues" evidence="1">
    <location>
        <begin position="57"/>
        <end position="76"/>
    </location>
</feature>